<evidence type="ECO:0000256" key="8">
    <source>
        <dbReference type="ARBA" id="ARBA00023004"/>
    </source>
</evidence>
<dbReference type="GO" id="GO:0051539">
    <property type="term" value="F:4 iron, 4 sulfur cluster binding"/>
    <property type="evidence" value="ECO:0007669"/>
    <property type="project" value="UniProtKB-KW"/>
</dbReference>
<keyword evidence="3 10" id="KW-0004">4Fe-4S</keyword>
<dbReference type="Proteomes" id="UP000886812">
    <property type="component" value="Unassembled WGS sequence"/>
</dbReference>
<proteinExistence type="inferred from homology"/>
<dbReference type="SUPFAM" id="SSF142754">
    <property type="entry name" value="NadA-like"/>
    <property type="match status" value="1"/>
</dbReference>
<keyword evidence="4 10" id="KW-0963">Cytoplasm</keyword>
<evidence type="ECO:0000256" key="9">
    <source>
        <dbReference type="ARBA" id="ARBA00023014"/>
    </source>
</evidence>
<dbReference type="GO" id="GO:0046872">
    <property type="term" value="F:metal ion binding"/>
    <property type="evidence" value="ECO:0007669"/>
    <property type="project" value="UniProtKB-KW"/>
</dbReference>
<sequence>MSDSVSLQVFESANGALPPLSPLQEEVLRLKKERNAVLLVHNYQSEEIQRVADFVGDSLGLSYQAAAAKDADVIVFCGVHFMAETAKIVNPSKRVLLPAPEAGCSLADSCPAEELAAFKAAHPELYVVAYINCSAEVKALADVICTSGNAKKIVERVPADKEILFVPDQNLGAWVAGQTGRKIRLWPGSCYAHVLFSVREIRKAKEAFPGAPVLVHPECVESVRAEADLVCSTEKMVDFCKASAAETFIIVTETNMIARLRHEIPGKKFVAGPTATCACNECRFMKMNTLEKLRDCLRDLAPEIVMDETLRSRAAVPLLRMLEWSKA</sequence>
<dbReference type="InterPro" id="IPR036094">
    <property type="entry name" value="NadA_sf"/>
</dbReference>
<keyword evidence="6 10" id="KW-0808">Transferase</keyword>
<dbReference type="AlphaFoldDB" id="A0A9D1NIN5"/>
<feature type="binding site" evidence="10">
    <location>
        <position position="190"/>
    </location>
    <ligand>
        <name>[4Fe-4S] cluster</name>
        <dbReference type="ChEBI" id="CHEBI:49883"/>
    </ligand>
</feature>
<evidence type="ECO:0000256" key="10">
    <source>
        <dbReference type="HAMAP-Rule" id="MF_00568"/>
    </source>
</evidence>
<comment type="similarity">
    <text evidence="10">Belongs to the quinolinate synthase family. Type 2 subfamily.</text>
</comment>
<dbReference type="InterPro" id="IPR003473">
    <property type="entry name" value="NadA"/>
</dbReference>
<keyword evidence="5 10" id="KW-0662">Pyridine nucleotide biosynthesis</keyword>
<comment type="function">
    <text evidence="10">Catalyzes the condensation of iminoaspartate with dihydroxyacetone phosphate to form quinolinate.</text>
</comment>
<dbReference type="PANTHER" id="PTHR30573">
    <property type="entry name" value="QUINOLINATE SYNTHETASE A"/>
    <property type="match status" value="1"/>
</dbReference>
<organism evidence="11 12">
    <name type="scientific">Candidatus Spyradosoma merdigallinarum</name>
    <dbReference type="NCBI Taxonomy" id="2840950"/>
    <lineage>
        <taxon>Bacteria</taxon>
        <taxon>Pseudomonadati</taxon>
        <taxon>Verrucomicrobiota</taxon>
        <taxon>Opitutia</taxon>
        <taxon>Opitutia incertae sedis</taxon>
        <taxon>Candidatus Spyradosoma</taxon>
    </lineage>
</organism>
<evidence type="ECO:0000256" key="2">
    <source>
        <dbReference type="ARBA" id="ARBA00012669"/>
    </source>
</evidence>
<comment type="cofactor">
    <cofactor evidence="10">
        <name>[4Fe-4S] cluster</name>
        <dbReference type="ChEBI" id="CHEBI:49883"/>
    </cofactor>
    <text evidence="10">Binds 1 [4Fe-4S] cluster per subunit.</text>
</comment>
<dbReference type="PANTHER" id="PTHR30573:SF0">
    <property type="entry name" value="QUINOLINATE SYNTHASE, CHLOROPLASTIC"/>
    <property type="match status" value="1"/>
</dbReference>
<dbReference type="GO" id="GO:0005829">
    <property type="term" value="C:cytosol"/>
    <property type="evidence" value="ECO:0007669"/>
    <property type="project" value="TreeGrafter"/>
</dbReference>
<keyword evidence="7 10" id="KW-0479">Metal-binding</keyword>
<comment type="pathway">
    <text evidence="1 10">Cofactor biosynthesis; NAD(+) biosynthesis; quinolinate from iminoaspartate: step 1/1.</text>
</comment>
<feature type="binding site" evidence="10">
    <location>
        <position position="58"/>
    </location>
    <ligand>
        <name>iminosuccinate</name>
        <dbReference type="ChEBI" id="CHEBI:77875"/>
    </ligand>
</feature>
<keyword evidence="8 10" id="KW-0408">Iron</keyword>
<reference evidence="11" key="1">
    <citation type="submission" date="2020-10" db="EMBL/GenBank/DDBJ databases">
        <authorList>
            <person name="Gilroy R."/>
        </authorList>
    </citation>
    <scope>NUCLEOTIDE SEQUENCE</scope>
    <source>
        <strain evidence="11">10669</strain>
    </source>
</reference>
<dbReference type="GO" id="GO:0008987">
    <property type="term" value="F:quinolinate synthetase A activity"/>
    <property type="evidence" value="ECO:0007669"/>
    <property type="project" value="UniProtKB-UniRule"/>
</dbReference>
<dbReference type="Pfam" id="PF02445">
    <property type="entry name" value="NadA"/>
    <property type="match status" value="1"/>
</dbReference>
<comment type="caution">
    <text evidence="11">The sequence shown here is derived from an EMBL/GenBank/DDBJ whole genome shotgun (WGS) entry which is preliminary data.</text>
</comment>
<feature type="binding site" evidence="10">
    <location>
        <position position="282"/>
    </location>
    <ligand>
        <name>[4Fe-4S] cluster</name>
        <dbReference type="ChEBI" id="CHEBI:49883"/>
    </ligand>
</feature>
<evidence type="ECO:0000256" key="1">
    <source>
        <dbReference type="ARBA" id="ARBA00005065"/>
    </source>
</evidence>
<keyword evidence="9 10" id="KW-0411">Iron-sulfur</keyword>
<feature type="binding site" evidence="10">
    <location>
        <position position="233"/>
    </location>
    <ligand>
        <name>iminosuccinate</name>
        <dbReference type="ChEBI" id="CHEBI:77875"/>
    </ligand>
</feature>
<feature type="binding site" evidence="10">
    <location>
        <begin position="216"/>
        <end position="218"/>
    </location>
    <ligand>
        <name>iminosuccinate</name>
        <dbReference type="ChEBI" id="CHEBI:77875"/>
    </ligand>
</feature>
<evidence type="ECO:0000256" key="6">
    <source>
        <dbReference type="ARBA" id="ARBA00022679"/>
    </source>
</evidence>
<evidence type="ECO:0000256" key="4">
    <source>
        <dbReference type="ARBA" id="ARBA00022490"/>
    </source>
</evidence>
<feature type="binding site" evidence="10">
    <location>
        <position position="104"/>
    </location>
    <ligand>
        <name>[4Fe-4S] cluster</name>
        <dbReference type="ChEBI" id="CHEBI:49883"/>
    </ligand>
</feature>
<dbReference type="HAMAP" id="MF_00568">
    <property type="entry name" value="NadA_type2"/>
    <property type="match status" value="1"/>
</dbReference>
<dbReference type="GO" id="GO:0034628">
    <property type="term" value="P:'de novo' NAD+ biosynthetic process from L-aspartate"/>
    <property type="evidence" value="ECO:0007669"/>
    <property type="project" value="TreeGrafter"/>
</dbReference>
<accession>A0A9D1NIN5</accession>
<gene>
    <name evidence="10 11" type="primary">nadA</name>
    <name evidence="11" type="ORF">IAC75_00345</name>
</gene>
<dbReference type="NCBIfam" id="NF006878">
    <property type="entry name" value="PRK09375.1-2"/>
    <property type="match status" value="1"/>
</dbReference>
<evidence type="ECO:0000256" key="3">
    <source>
        <dbReference type="ARBA" id="ARBA00022485"/>
    </source>
</evidence>
<comment type="catalytic activity">
    <reaction evidence="10">
        <text>iminosuccinate + dihydroxyacetone phosphate = quinolinate + phosphate + 2 H2O + H(+)</text>
        <dbReference type="Rhea" id="RHEA:25888"/>
        <dbReference type="ChEBI" id="CHEBI:15377"/>
        <dbReference type="ChEBI" id="CHEBI:15378"/>
        <dbReference type="ChEBI" id="CHEBI:29959"/>
        <dbReference type="ChEBI" id="CHEBI:43474"/>
        <dbReference type="ChEBI" id="CHEBI:57642"/>
        <dbReference type="ChEBI" id="CHEBI:77875"/>
        <dbReference type="EC" id="2.5.1.72"/>
    </reaction>
</comment>
<dbReference type="FunFam" id="3.40.50.10800:FF:000003">
    <property type="entry name" value="Quinolinate synthase A"/>
    <property type="match status" value="1"/>
</dbReference>
<evidence type="ECO:0000313" key="12">
    <source>
        <dbReference type="Proteomes" id="UP000886812"/>
    </source>
</evidence>
<dbReference type="InterPro" id="IPR023066">
    <property type="entry name" value="Quinolinate_synth_type2"/>
</dbReference>
<comment type="subcellular location">
    <subcellularLocation>
        <location evidence="10">Cytoplasm</location>
    </subcellularLocation>
</comment>
<evidence type="ECO:0000256" key="7">
    <source>
        <dbReference type="ARBA" id="ARBA00022723"/>
    </source>
</evidence>
<evidence type="ECO:0000256" key="5">
    <source>
        <dbReference type="ARBA" id="ARBA00022642"/>
    </source>
</evidence>
<protein>
    <recommendedName>
        <fullName evidence="2 10">Quinolinate synthase</fullName>
        <ecNumber evidence="2 10">2.5.1.72</ecNumber>
    </recommendedName>
</protein>
<dbReference type="EMBL" id="DVOG01000014">
    <property type="protein sequence ID" value="HIV03590.1"/>
    <property type="molecule type" value="Genomic_DNA"/>
</dbReference>
<dbReference type="EC" id="2.5.1.72" evidence="2 10"/>
<reference evidence="11" key="2">
    <citation type="journal article" date="2021" name="PeerJ">
        <title>Extensive microbial diversity within the chicken gut microbiome revealed by metagenomics and culture.</title>
        <authorList>
            <person name="Gilroy R."/>
            <person name="Ravi A."/>
            <person name="Getino M."/>
            <person name="Pursley I."/>
            <person name="Horton D.L."/>
            <person name="Alikhan N.F."/>
            <person name="Baker D."/>
            <person name="Gharbi K."/>
            <person name="Hall N."/>
            <person name="Watson M."/>
            <person name="Adriaenssens E.M."/>
            <person name="Foster-Nyarko E."/>
            <person name="Jarju S."/>
            <person name="Secka A."/>
            <person name="Antonio M."/>
            <person name="Oren A."/>
            <person name="Chaudhuri R.R."/>
            <person name="La Ragione R."/>
            <person name="Hildebrand F."/>
            <person name="Pallen M.J."/>
        </authorList>
    </citation>
    <scope>NUCLEOTIDE SEQUENCE</scope>
    <source>
        <strain evidence="11">10669</strain>
    </source>
</reference>
<feature type="binding site" evidence="10">
    <location>
        <position position="147"/>
    </location>
    <ligand>
        <name>iminosuccinate</name>
        <dbReference type="ChEBI" id="CHEBI:77875"/>
    </ligand>
</feature>
<evidence type="ECO:0000313" key="11">
    <source>
        <dbReference type="EMBL" id="HIV03590.1"/>
    </source>
</evidence>
<dbReference type="Gene3D" id="3.40.50.10800">
    <property type="entry name" value="NadA-like"/>
    <property type="match status" value="3"/>
</dbReference>
<feature type="binding site" evidence="10">
    <location>
        <begin position="130"/>
        <end position="132"/>
    </location>
    <ligand>
        <name>iminosuccinate</name>
        <dbReference type="ChEBI" id="CHEBI:77875"/>
    </ligand>
</feature>
<feature type="binding site" evidence="10">
    <location>
        <position position="41"/>
    </location>
    <ligand>
        <name>iminosuccinate</name>
        <dbReference type="ChEBI" id="CHEBI:77875"/>
    </ligand>
</feature>
<name>A0A9D1NIN5_9BACT</name>
<dbReference type="NCBIfam" id="TIGR00550">
    <property type="entry name" value="nadA"/>
    <property type="match status" value="1"/>
</dbReference>